<evidence type="ECO:0000313" key="6">
    <source>
        <dbReference type="EMBL" id="KAH9305622.1"/>
    </source>
</evidence>
<evidence type="ECO:0000313" key="7">
    <source>
        <dbReference type="Proteomes" id="UP000824469"/>
    </source>
</evidence>
<gene>
    <name evidence="6" type="ORF">KI387_010026</name>
</gene>
<dbReference type="EMBL" id="JAHRHJ020000008">
    <property type="protein sequence ID" value="KAH9305622.1"/>
    <property type="molecule type" value="Genomic_DNA"/>
</dbReference>
<sequence length="239" mass="26405">MLGKRPRPGGLQRSTSTSHVIEMAANANATVCPPKERARPPEVTIPRWNYHIQSNNDIQCDKMASPRSPLSVLQCLLTSYFSRKAEAGEPKTSVGLSIVIDKFSDTNNYILTSPSCVSKMQILNKRPQCEESGLYKQKTSTASYNDHAFLSPLPAIDFLDACYLCKRSLGPGKDIYMYRGDRAFCSVECRWQQILADEQNEKCSSAAIKPVRASSSRRSGGHGYGHGHRTRDPGTAMAT</sequence>
<accession>A0AA38FKD5</accession>
<evidence type="ECO:0000256" key="3">
    <source>
        <dbReference type="PROSITE-ProRule" id="PRU01131"/>
    </source>
</evidence>
<dbReference type="InterPro" id="IPR007650">
    <property type="entry name" value="Zf-FLZ_dom"/>
</dbReference>
<evidence type="ECO:0000256" key="1">
    <source>
        <dbReference type="ARBA" id="ARBA00009374"/>
    </source>
</evidence>
<keyword evidence="7" id="KW-1185">Reference proteome</keyword>
<dbReference type="GO" id="GO:0046872">
    <property type="term" value="F:metal ion binding"/>
    <property type="evidence" value="ECO:0007669"/>
    <property type="project" value="UniProtKB-KW"/>
</dbReference>
<dbReference type="AlphaFoldDB" id="A0AA38FKD5"/>
<evidence type="ECO:0000256" key="2">
    <source>
        <dbReference type="ARBA" id="ARBA00022723"/>
    </source>
</evidence>
<reference evidence="6 7" key="1">
    <citation type="journal article" date="2021" name="Nat. Plants">
        <title>The Taxus genome provides insights into paclitaxel biosynthesis.</title>
        <authorList>
            <person name="Xiong X."/>
            <person name="Gou J."/>
            <person name="Liao Q."/>
            <person name="Li Y."/>
            <person name="Zhou Q."/>
            <person name="Bi G."/>
            <person name="Li C."/>
            <person name="Du R."/>
            <person name="Wang X."/>
            <person name="Sun T."/>
            <person name="Guo L."/>
            <person name="Liang H."/>
            <person name="Lu P."/>
            <person name="Wu Y."/>
            <person name="Zhang Z."/>
            <person name="Ro D.K."/>
            <person name="Shang Y."/>
            <person name="Huang S."/>
            <person name="Yan J."/>
        </authorList>
    </citation>
    <scope>NUCLEOTIDE SEQUENCE [LARGE SCALE GENOMIC DNA]</scope>
    <source>
        <strain evidence="6">Ta-2019</strain>
    </source>
</reference>
<evidence type="ECO:0000256" key="4">
    <source>
        <dbReference type="SAM" id="MobiDB-lite"/>
    </source>
</evidence>
<dbReference type="PROSITE" id="PS51795">
    <property type="entry name" value="ZF_FLZ"/>
    <property type="match status" value="1"/>
</dbReference>
<feature type="region of interest" description="Disordered" evidence="4">
    <location>
        <begin position="207"/>
        <end position="239"/>
    </location>
</feature>
<dbReference type="PANTHER" id="PTHR47208">
    <property type="entry name" value="OS02G0174800 PROTEIN"/>
    <property type="match status" value="1"/>
</dbReference>
<feature type="non-terminal residue" evidence="6">
    <location>
        <position position="239"/>
    </location>
</feature>
<proteinExistence type="inferred from homology"/>
<dbReference type="Pfam" id="PF04570">
    <property type="entry name" value="zf-FLZ"/>
    <property type="match status" value="1"/>
</dbReference>
<dbReference type="PANTHER" id="PTHR47208:SF1">
    <property type="entry name" value="OS02G0174800 PROTEIN"/>
    <property type="match status" value="1"/>
</dbReference>
<feature type="domain" description="FLZ-type" evidence="5">
    <location>
        <begin position="157"/>
        <end position="201"/>
    </location>
</feature>
<feature type="zinc finger region" description="FLZ-type" evidence="3">
    <location>
        <begin position="157"/>
        <end position="201"/>
    </location>
</feature>
<organism evidence="6 7">
    <name type="scientific">Taxus chinensis</name>
    <name type="common">Chinese yew</name>
    <name type="synonym">Taxus wallichiana var. chinensis</name>
    <dbReference type="NCBI Taxonomy" id="29808"/>
    <lineage>
        <taxon>Eukaryota</taxon>
        <taxon>Viridiplantae</taxon>
        <taxon>Streptophyta</taxon>
        <taxon>Embryophyta</taxon>
        <taxon>Tracheophyta</taxon>
        <taxon>Spermatophyta</taxon>
        <taxon>Pinopsida</taxon>
        <taxon>Pinidae</taxon>
        <taxon>Conifers II</taxon>
        <taxon>Cupressales</taxon>
        <taxon>Taxaceae</taxon>
        <taxon>Taxus</taxon>
    </lineage>
</organism>
<comment type="similarity">
    <text evidence="1">Belongs to the FLZ family.</text>
</comment>
<protein>
    <recommendedName>
        <fullName evidence="5">FLZ-type domain-containing protein</fullName>
    </recommendedName>
</protein>
<comment type="caution">
    <text evidence="6">The sequence shown here is derived from an EMBL/GenBank/DDBJ whole genome shotgun (WGS) entry which is preliminary data.</text>
</comment>
<dbReference type="Proteomes" id="UP000824469">
    <property type="component" value="Unassembled WGS sequence"/>
</dbReference>
<keyword evidence="2" id="KW-0479">Metal-binding</keyword>
<dbReference type="InterPro" id="IPR044604">
    <property type="entry name" value="FLZ12/13/14"/>
</dbReference>
<evidence type="ECO:0000259" key="5">
    <source>
        <dbReference type="PROSITE" id="PS51795"/>
    </source>
</evidence>
<name>A0AA38FKD5_TAXCH</name>